<dbReference type="SUPFAM" id="SSF103084">
    <property type="entry name" value="Holliday junction resolvase RusA"/>
    <property type="match status" value="1"/>
</dbReference>
<keyword evidence="2" id="KW-1185">Reference proteome</keyword>
<dbReference type="GO" id="GO:0000287">
    <property type="term" value="F:magnesium ion binding"/>
    <property type="evidence" value="ECO:0007669"/>
    <property type="project" value="InterPro"/>
</dbReference>
<dbReference type="KEGG" id="psu:Psesu_1152"/>
<accession>E6WS53</accession>
<dbReference type="EMBL" id="CP002446">
    <property type="protein sequence ID" value="ADV27002.1"/>
    <property type="molecule type" value="Genomic_DNA"/>
</dbReference>
<dbReference type="AlphaFoldDB" id="E6WS53"/>
<name>E6WS53_PSEUU</name>
<reference evidence="1 2" key="1">
    <citation type="submission" date="2011-01" db="EMBL/GenBank/DDBJ databases">
        <title>Complete sequence of Pseudoxanthomonas suwonensis 11-1.</title>
        <authorList>
            <consortium name="US DOE Joint Genome Institute"/>
            <person name="Lucas S."/>
            <person name="Copeland A."/>
            <person name="Lapidus A."/>
            <person name="Cheng J.-F."/>
            <person name="Goodwin L."/>
            <person name="Pitluck S."/>
            <person name="Teshima H."/>
            <person name="Detter J.C."/>
            <person name="Han C."/>
            <person name="Tapia R."/>
            <person name="Land M."/>
            <person name="Hauser L."/>
            <person name="Kyrpides N."/>
            <person name="Ivanova N."/>
            <person name="Ovchinnikova G."/>
            <person name="Siebers A.K."/>
            <person name="Allgaier M."/>
            <person name="Thelen M.P."/>
            <person name="Hugenholtz P."/>
            <person name="Gladden J."/>
            <person name="Woyke T."/>
        </authorList>
    </citation>
    <scope>NUCLEOTIDE SEQUENCE [LARGE SCALE GENOMIC DNA]</scope>
    <source>
        <strain evidence="2">11-1</strain>
    </source>
</reference>
<sequence>MIASLILPWPSRQLHPNARLHWARKAKATKAARAQAFALARAAGWGALQLPAGRLHLHLDFYPPDRRRRDDDGLLASMKAARDGLADALGIDDSRFISHPCVRDEVRKGGEVRIRITAGEHPCSPNP</sequence>
<organism evidence="1 2">
    <name type="scientific">Pseudoxanthomonas suwonensis (strain 11-1)</name>
    <dbReference type="NCBI Taxonomy" id="743721"/>
    <lineage>
        <taxon>Bacteria</taxon>
        <taxon>Pseudomonadati</taxon>
        <taxon>Pseudomonadota</taxon>
        <taxon>Gammaproteobacteria</taxon>
        <taxon>Lysobacterales</taxon>
        <taxon>Lysobacteraceae</taxon>
        <taxon>Pseudoxanthomonas</taxon>
    </lineage>
</organism>
<dbReference type="InterPro" id="IPR036614">
    <property type="entry name" value="RusA-like_sf"/>
</dbReference>
<dbReference type="Proteomes" id="UP000008632">
    <property type="component" value="Chromosome"/>
</dbReference>
<evidence type="ECO:0000313" key="2">
    <source>
        <dbReference type="Proteomes" id="UP000008632"/>
    </source>
</evidence>
<protein>
    <submittedName>
        <fullName evidence="1">Endodeoxyribonuclease RusA</fullName>
    </submittedName>
</protein>
<dbReference type="HOGENOM" id="CLU_154679_0_0_6"/>
<proteinExistence type="predicted"/>
<dbReference type="GO" id="GO:0006281">
    <property type="term" value="P:DNA repair"/>
    <property type="evidence" value="ECO:0007669"/>
    <property type="project" value="InterPro"/>
</dbReference>
<dbReference type="STRING" id="743721.Psesu_1152"/>
<dbReference type="eggNOG" id="COG4570">
    <property type="taxonomic scope" value="Bacteria"/>
</dbReference>
<dbReference type="GO" id="GO:0006310">
    <property type="term" value="P:DNA recombination"/>
    <property type="evidence" value="ECO:0007669"/>
    <property type="project" value="InterPro"/>
</dbReference>
<dbReference type="Gene3D" id="3.30.1330.70">
    <property type="entry name" value="Holliday junction resolvase RusA"/>
    <property type="match status" value="1"/>
</dbReference>
<gene>
    <name evidence="1" type="ordered locus">Psesu_1152</name>
</gene>
<evidence type="ECO:0000313" key="1">
    <source>
        <dbReference type="EMBL" id="ADV27002.1"/>
    </source>
</evidence>